<feature type="chain" id="PRO_5021791274" evidence="2">
    <location>
        <begin position="20"/>
        <end position="482"/>
    </location>
</feature>
<protein>
    <submittedName>
        <fullName evidence="4">Serine/threonine-protein kinase AfsK</fullName>
        <ecNumber evidence="4">2.7.11.1</ecNumber>
    </submittedName>
</protein>
<proteinExistence type="predicted"/>
<accession>A0A518DQY7</accession>
<dbReference type="InterPro" id="IPR015943">
    <property type="entry name" value="WD40/YVTN_repeat-like_dom_sf"/>
</dbReference>
<dbReference type="Proteomes" id="UP000317648">
    <property type="component" value="Chromosome"/>
</dbReference>
<keyword evidence="4" id="KW-0808">Transferase</keyword>
<feature type="domain" description="Pyrrolo-quinoline quinone repeat" evidence="3">
    <location>
        <begin position="132"/>
        <end position="285"/>
    </location>
</feature>
<dbReference type="InterPro" id="IPR018391">
    <property type="entry name" value="PQQ_b-propeller_rpt"/>
</dbReference>
<reference evidence="4 5" key="1">
    <citation type="submission" date="2019-02" db="EMBL/GenBank/DDBJ databases">
        <title>Deep-cultivation of Planctomycetes and their phenomic and genomic characterization uncovers novel biology.</title>
        <authorList>
            <person name="Wiegand S."/>
            <person name="Jogler M."/>
            <person name="Boedeker C."/>
            <person name="Pinto D."/>
            <person name="Vollmers J."/>
            <person name="Rivas-Marin E."/>
            <person name="Kohn T."/>
            <person name="Peeters S.H."/>
            <person name="Heuer A."/>
            <person name="Rast P."/>
            <person name="Oberbeckmann S."/>
            <person name="Bunk B."/>
            <person name="Jeske O."/>
            <person name="Meyerdierks A."/>
            <person name="Storesund J.E."/>
            <person name="Kallscheuer N."/>
            <person name="Luecker S."/>
            <person name="Lage O.M."/>
            <person name="Pohl T."/>
            <person name="Merkel B.J."/>
            <person name="Hornburger P."/>
            <person name="Mueller R.-W."/>
            <person name="Bruemmer F."/>
            <person name="Labrenz M."/>
            <person name="Spormann A.M."/>
            <person name="Op den Camp H."/>
            <person name="Overmann J."/>
            <person name="Amann R."/>
            <person name="Jetten M.S.M."/>
            <person name="Mascher T."/>
            <person name="Medema M.H."/>
            <person name="Devos D.P."/>
            <person name="Kaster A.-K."/>
            <person name="Ovreas L."/>
            <person name="Rohde M."/>
            <person name="Galperin M.Y."/>
            <person name="Jogler C."/>
        </authorList>
    </citation>
    <scope>NUCLEOTIDE SEQUENCE [LARGE SCALE GENOMIC DNA]</scope>
    <source>
        <strain evidence="4 5">Pla85_3_4</strain>
    </source>
</reference>
<dbReference type="SUPFAM" id="SSF50998">
    <property type="entry name" value="Quinoprotein alcohol dehydrogenase-like"/>
    <property type="match status" value="1"/>
</dbReference>
<feature type="region of interest" description="Disordered" evidence="1">
    <location>
        <begin position="24"/>
        <end position="45"/>
    </location>
</feature>
<name>A0A518DQY7_9BACT</name>
<keyword evidence="4" id="KW-0418">Kinase</keyword>
<gene>
    <name evidence="4" type="primary">afsK_6</name>
    <name evidence="4" type="ORF">Pla8534_20200</name>
</gene>
<evidence type="ECO:0000259" key="3">
    <source>
        <dbReference type="Pfam" id="PF13360"/>
    </source>
</evidence>
<dbReference type="SMART" id="SM00564">
    <property type="entry name" value="PQQ"/>
    <property type="match status" value="3"/>
</dbReference>
<dbReference type="EC" id="2.7.11.1" evidence="4"/>
<feature type="signal peptide" evidence="2">
    <location>
        <begin position="1"/>
        <end position="19"/>
    </location>
</feature>
<evidence type="ECO:0000256" key="2">
    <source>
        <dbReference type="SAM" id="SignalP"/>
    </source>
</evidence>
<dbReference type="Pfam" id="PF13360">
    <property type="entry name" value="PQQ_2"/>
    <property type="match status" value="1"/>
</dbReference>
<organism evidence="4 5">
    <name type="scientific">Lignipirellula cremea</name>
    <dbReference type="NCBI Taxonomy" id="2528010"/>
    <lineage>
        <taxon>Bacteria</taxon>
        <taxon>Pseudomonadati</taxon>
        <taxon>Planctomycetota</taxon>
        <taxon>Planctomycetia</taxon>
        <taxon>Pirellulales</taxon>
        <taxon>Pirellulaceae</taxon>
        <taxon>Lignipirellula</taxon>
    </lineage>
</organism>
<feature type="compositionally biased region" description="Polar residues" evidence="1">
    <location>
        <begin position="25"/>
        <end position="36"/>
    </location>
</feature>
<evidence type="ECO:0000313" key="5">
    <source>
        <dbReference type="Proteomes" id="UP000317648"/>
    </source>
</evidence>
<evidence type="ECO:0000256" key="1">
    <source>
        <dbReference type="SAM" id="MobiDB-lite"/>
    </source>
</evidence>
<dbReference type="KEGG" id="lcre:Pla8534_20200"/>
<dbReference type="Gene3D" id="2.130.10.10">
    <property type="entry name" value="YVTN repeat-like/Quinoprotein amine dehydrogenase"/>
    <property type="match status" value="2"/>
</dbReference>
<dbReference type="InterPro" id="IPR002372">
    <property type="entry name" value="PQQ_rpt_dom"/>
</dbReference>
<dbReference type="EMBL" id="CP036433">
    <property type="protein sequence ID" value="QDU94232.1"/>
    <property type="molecule type" value="Genomic_DNA"/>
</dbReference>
<dbReference type="PANTHER" id="PTHR34512">
    <property type="entry name" value="CELL SURFACE PROTEIN"/>
    <property type="match status" value="1"/>
</dbReference>
<dbReference type="RefSeq" id="WP_145052295.1">
    <property type="nucleotide sequence ID" value="NZ_CP036433.1"/>
</dbReference>
<dbReference type="PANTHER" id="PTHR34512:SF30">
    <property type="entry name" value="OUTER MEMBRANE PROTEIN ASSEMBLY FACTOR BAMB"/>
    <property type="match status" value="1"/>
</dbReference>
<keyword evidence="2" id="KW-0732">Signal</keyword>
<dbReference type="OrthoDB" id="4726955at2"/>
<dbReference type="GO" id="GO:0004674">
    <property type="term" value="F:protein serine/threonine kinase activity"/>
    <property type="evidence" value="ECO:0007669"/>
    <property type="project" value="UniProtKB-EC"/>
</dbReference>
<evidence type="ECO:0000313" key="4">
    <source>
        <dbReference type="EMBL" id="QDU94232.1"/>
    </source>
</evidence>
<keyword evidence="5" id="KW-1185">Reference proteome</keyword>
<dbReference type="AlphaFoldDB" id="A0A518DQY7"/>
<dbReference type="InterPro" id="IPR011047">
    <property type="entry name" value="Quinoprotein_ADH-like_sf"/>
</dbReference>
<dbReference type="Gene3D" id="2.40.10.480">
    <property type="match status" value="1"/>
</dbReference>
<sequence precursor="true">MPKLLVVLFLLFTPLVAPAADWNQWRGSSRDGSTQGPPLVDSLPETGVAPLWRSEPLPAADNGGWSSPVIEGGKLYLFAHKKTKVGDSDLGPTQFPWLPTDKRGGMSAEEYEQYEVNRRDEQERRAKNFRYDETVYCLDALTGKQLWANEEKSFYTRFPQSTTPVVGDGRLYVAGAARVIRCLDAKSGETLWTVRLPGPFRDEIMQASPLLVDGLVVVSVGALYALDAQTGEIRWRFDTESDKASHSSPVAWRHADQTYVIACLADGETVCLDLLTGAKKWQVDTMSSGSTPIVLGDTLLTYGSSRKGGLRRYDLSPTGLELRWNYQRSADPGSSPVVVGDYVYVQGEKRLACVNLESGEAEWSTTLDRERPRYTSPIAGAGKVFYTFESILCFDATPEDFTPFYDGKLSKDGVLATEEAYRKKLNLDELEKTAEGQKEAERLRREVFEKSEPLACASPALVDGRLYLRLRDRIICFDLRRP</sequence>